<feature type="signal peptide" evidence="6">
    <location>
        <begin position="1"/>
        <end position="37"/>
    </location>
</feature>
<dbReference type="Proteomes" id="UP000003656">
    <property type="component" value="Unassembled WGS sequence"/>
</dbReference>
<dbReference type="eggNOG" id="COG4932">
    <property type="taxonomic scope" value="Bacteria"/>
</dbReference>
<evidence type="ECO:0000256" key="6">
    <source>
        <dbReference type="SAM" id="SignalP"/>
    </source>
</evidence>
<feature type="chain" id="PRO_5003025615" evidence="6">
    <location>
        <begin position="38"/>
        <end position="509"/>
    </location>
</feature>
<dbReference type="OrthoDB" id="3199332at2"/>
<dbReference type="EMBL" id="ABXB03000003">
    <property type="protein sequence ID" value="EFA22504.1"/>
    <property type="molecule type" value="Genomic_DNA"/>
</dbReference>
<dbReference type="NCBIfam" id="TIGR04226">
    <property type="entry name" value="RrgB_K2N_iso_D2"/>
    <property type="match status" value="1"/>
</dbReference>
<dbReference type="InterPro" id="IPR032334">
    <property type="entry name" value="GramPos_pilinBB"/>
</dbReference>
<evidence type="ECO:0000256" key="4">
    <source>
        <dbReference type="ARBA" id="ARBA00023088"/>
    </source>
</evidence>
<evidence type="ECO:0000313" key="9">
    <source>
        <dbReference type="Proteomes" id="UP000003656"/>
    </source>
</evidence>
<keyword evidence="3 6" id="KW-0732">Signal</keyword>
<dbReference type="AlphaFoldDB" id="D1NUK3"/>
<accession>D1NUK3</accession>
<evidence type="ECO:0000313" key="8">
    <source>
        <dbReference type="EMBL" id="EFA22504.1"/>
    </source>
</evidence>
<reference evidence="8 9" key="1">
    <citation type="submission" date="2009-11" db="EMBL/GenBank/DDBJ databases">
        <authorList>
            <person name="Weinstock G."/>
            <person name="Sodergren E."/>
            <person name="Clifton S."/>
            <person name="Fulton L."/>
            <person name="Fulton B."/>
            <person name="Courtney L."/>
            <person name="Fronick C."/>
            <person name="Harrison M."/>
            <person name="Strong C."/>
            <person name="Farmer C."/>
            <person name="Delahaunty K."/>
            <person name="Markovic C."/>
            <person name="Hall O."/>
            <person name="Minx P."/>
            <person name="Tomlinson C."/>
            <person name="Mitreva M."/>
            <person name="Nelson J."/>
            <person name="Hou S."/>
            <person name="Wollam A."/>
            <person name="Pepin K.H."/>
            <person name="Johnson M."/>
            <person name="Bhonagiri V."/>
            <person name="Nash W.E."/>
            <person name="Warren W."/>
            <person name="Chinwalla A."/>
            <person name="Mardis E.R."/>
            <person name="Wilson R.K."/>
        </authorList>
    </citation>
    <scope>NUCLEOTIDE SEQUENCE [LARGE SCALE GENOMIC DNA]</scope>
    <source>
        <strain evidence="8 9">DSM 20093</strain>
    </source>
</reference>
<evidence type="ECO:0000256" key="5">
    <source>
        <dbReference type="SAM" id="Phobius"/>
    </source>
</evidence>
<dbReference type="InterPro" id="IPR026466">
    <property type="entry name" value="Fim_isopep_form_D2_dom"/>
</dbReference>
<name>D1NUK3_9BIFI</name>
<keyword evidence="2" id="KW-0964">Secreted</keyword>
<evidence type="ECO:0000256" key="1">
    <source>
        <dbReference type="ARBA" id="ARBA00022512"/>
    </source>
</evidence>
<dbReference type="Gene3D" id="2.60.40.740">
    <property type="match status" value="1"/>
</dbReference>
<protein>
    <submittedName>
        <fullName evidence="8">LPXTG-motif cell wall anchor domain protein</fullName>
    </submittedName>
</protein>
<keyword evidence="5" id="KW-0812">Transmembrane</keyword>
<dbReference type="NCBIfam" id="TIGR01167">
    <property type="entry name" value="LPXTG_anchor"/>
    <property type="match status" value="1"/>
</dbReference>
<sequence>MNQLRRIMKKLNKAIVAFGVSAAMLATGFAGISTAYAATGEDATVTISNFVAGDELVGYRILDITSENSGATRDDDKFVYAVNAENRSALIAGLKKLVSVPDDATDADLIKLVLNNLTTSANVETFAKAFKAASPTAGPTITDETTSVNQGYYLFEQTELGKDDTYTKSKYLVVNVGKNGATVTLKNGTVSLEKKVADNGDPNAPEGQGENEMNDSADYAIGDTVPFQLTGTLPAEYDEYETFYYSFNDTMSAGLTFKADSVAVKSGATDLTECFTVTAATPITIATANLKACTAAASLTADSEIVVTYNAELNDNAVIGTAGNPNTANLTFSNNPYAQGTGDRGTTPDDKVVVFTWEFDGTKTFSIDPNDADLPVFQLTNNSTGAQYTLSVTKQPSGAYKFGVKGIDAGNYTLTETYTPAGFNKADDITFDIKPTHDVLADEPTAALVVTGDGVTQGTNGALATVLNEGGNKLPETGGMGTVALYTAGAAIVLFAGLGLTLAMKRRNA</sequence>
<keyword evidence="5" id="KW-0472">Membrane</keyword>
<dbReference type="Gene3D" id="2.60.40.10">
    <property type="entry name" value="Immunoglobulins"/>
    <property type="match status" value="1"/>
</dbReference>
<dbReference type="Pfam" id="PF16569">
    <property type="entry name" value="GramPos_pilinBB"/>
    <property type="match status" value="1"/>
</dbReference>
<dbReference type="GO" id="GO:0005975">
    <property type="term" value="P:carbohydrate metabolic process"/>
    <property type="evidence" value="ECO:0007669"/>
    <property type="project" value="UniProtKB-ARBA"/>
</dbReference>
<evidence type="ECO:0000259" key="7">
    <source>
        <dbReference type="PROSITE" id="PS50847"/>
    </source>
</evidence>
<dbReference type="PROSITE" id="PS50847">
    <property type="entry name" value="GRAM_POS_ANCHORING"/>
    <property type="match status" value="1"/>
</dbReference>
<gene>
    <name evidence="8" type="ORF">BIFGAL_03528</name>
</gene>
<dbReference type="STRING" id="561180.BIFGAL_03528"/>
<keyword evidence="4" id="KW-0572">Peptidoglycan-anchor</keyword>
<feature type="domain" description="Gram-positive cocci surface proteins LPxTG" evidence="7">
    <location>
        <begin position="474"/>
        <end position="509"/>
    </location>
</feature>
<dbReference type="InterPro" id="IPR019931">
    <property type="entry name" value="LPXTG_anchor"/>
</dbReference>
<keyword evidence="1" id="KW-0134">Cell wall</keyword>
<dbReference type="InterPro" id="IPR013783">
    <property type="entry name" value="Ig-like_fold"/>
</dbReference>
<proteinExistence type="predicted"/>
<keyword evidence="5" id="KW-1133">Transmembrane helix</keyword>
<organism evidence="8 9">
    <name type="scientific">Bifidobacterium gallicum DSM 20093 = LMG 11596</name>
    <dbReference type="NCBI Taxonomy" id="561180"/>
    <lineage>
        <taxon>Bacteria</taxon>
        <taxon>Bacillati</taxon>
        <taxon>Actinomycetota</taxon>
        <taxon>Actinomycetes</taxon>
        <taxon>Bifidobacteriales</taxon>
        <taxon>Bifidobacteriaceae</taxon>
        <taxon>Bifidobacterium</taxon>
    </lineage>
</organism>
<feature type="transmembrane region" description="Helical" evidence="5">
    <location>
        <begin position="483"/>
        <end position="503"/>
    </location>
</feature>
<evidence type="ECO:0000256" key="2">
    <source>
        <dbReference type="ARBA" id="ARBA00022525"/>
    </source>
</evidence>
<comment type="caution">
    <text evidence="8">The sequence shown here is derived from an EMBL/GenBank/DDBJ whole genome shotgun (WGS) entry which is preliminary data.</text>
</comment>
<evidence type="ECO:0000256" key="3">
    <source>
        <dbReference type="ARBA" id="ARBA00022729"/>
    </source>
</evidence>